<proteinExistence type="predicted"/>
<reference evidence="1 2" key="1">
    <citation type="submission" date="2016-11" db="EMBL/GenBank/DDBJ databases">
        <authorList>
            <person name="Jaros S."/>
            <person name="Januszkiewicz K."/>
            <person name="Wedrychowicz H."/>
        </authorList>
    </citation>
    <scope>NUCLEOTIDE SEQUENCE [LARGE SCALE GENOMIC DNA]</scope>
    <source>
        <strain evidence="1">NCIMB 2154T</strain>
    </source>
</reference>
<protein>
    <submittedName>
        <fullName evidence="1">Uncharacterized protein</fullName>
    </submittedName>
</protein>
<dbReference type="GeneID" id="47724185"/>
<dbReference type="Proteomes" id="UP000231564">
    <property type="component" value="Chromosome MARIT"/>
</dbReference>
<dbReference type="RefSeq" id="WP_024742566.1">
    <property type="nucleotide sequence ID" value="NZ_BAUG01000118.1"/>
</dbReference>
<name>A0A2H1ECV1_9FLAO</name>
<sequence>MNLIEIVGQNHFLTKLYPKGINSLSIASLSSDFSRVYINIRTQDVPSLFIKKYGEWKKDYDTLEFKFIGSLVSFINVCGWDVNNKEECSYDFQLTENGISLKFWKDDKWSIEIGLKVLTFQSCVTYIKEENDYYPH</sequence>
<dbReference type="OrthoDB" id="8592993at2"/>
<dbReference type="STRING" id="1349785.GCA_000509405_00061"/>
<gene>
    <name evidence="1" type="ORF">MARIT_2727</name>
</gene>
<dbReference type="EMBL" id="LT634361">
    <property type="protein sequence ID" value="SFZ84391.1"/>
    <property type="molecule type" value="Genomic_DNA"/>
</dbReference>
<accession>A0A2H1ECV1</accession>
<evidence type="ECO:0000313" key="1">
    <source>
        <dbReference type="EMBL" id="SFZ84391.1"/>
    </source>
</evidence>
<dbReference type="KEGG" id="tmar:MARIT_2727"/>
<organism evidence="1 2">
    <name type="scientific">Tenacibaculum maritimum NCIMB 2154</name>
    <dbReference type="NCBI Taxonomy" id="1349785"/>
    <lineage>
        <taxon>Bacteria</taxon>
        <taxon>Pseudomonadati</taxon>
        <taxon>Bacteroidota</taxon>
        <taxon>Flavobacteriia</taxon>
        <taxon>Flavobacteriales</taxon>
        <taxon>Flavobacteriaceae</taxon>
        <taxon>Tenacibaculum</taxon>
    </lineage>
</organism>
<dbReference type="AlphaFoldDB" id="A0A2H1ECV1"/>
<evidence type="ECO:0000313" key="2">
    <source>
        <dbReference type="Proteomes" id="UP000231564"/>
    </source>
</evidence>
<keyword evidence="2" id="KW-1185">Reference proteome</keyword>